<evidence type="ECO:0000313" key="2">
    <source>
        <dbReference type="Proteomes" id="UP000009315"/>
    </source>
</evidence>
<reference evidence="1 2" key="1">
    <citation type="journal article" date="2013" name="Genome Announc.">
        <title>Genome Sequence of the Sulfate-Reducing Bacterium Desulfotomaculum hydrothermale Lam5(T).</title>
        <authorList>
            <person name="Amin O."/>
            <person name="Fardeau M.L."/>
            <person name="Valette O."/>
            <person name="Hirschler-Rea A."/>
            <person name="Barbe V."/>
            <person name="Medigue C."/>
            <person name="Vacherie B."/>
            <person name="Ollivier B."/>
            <person name="Bertin P.N."/>
            <person name="Dolla A."/>
        </authorList>
    </citation>
    <scope>NUCLEOTIDE SEQUENCE [LARGE SCALE GENOMIC DNA]</scope>
    <source>
        <strain evidence="2">Lam5 / DSM 18033</strain>
    </source>
</reference>
<name>K8DYR4_9FIRM</name>
<proteinExistence type="predicted"/>
<comment type="caution">
    <text evidence="1">The sequence shown here is derived from an EMBL/GenBank/DDBJ whole genome shotgun (WGS) entry which is preliminary data.</text>
</comment>
<evidence type="ECO:0000313" key="1">
    <source>
        <dbReference type="EMBL" id="CCO07930.1"/>
    </source>
</evidence>
<dbReference type="AlphaFoldDB" id="K8DYR4"/>
<sequence>MTEKNSYRFWKTEMQLRLKLLRLNM</sequence>
<protein>
    <submittedName>
        <fullName evidence="1">Uncharacterized protein</fullName>
    </submittedName>
</protein>
<dbReference type="Proteomes" id="UP000009315">
    <property type="component" value="Unassembled WGS sequence"/>
</dbReference>
<dbReference type="EMBL" id="CAOS01000008">
    <property type="protein sequence ID" value="CCO07930.1"/>
    <property type="molecule type" value="Genomic_DNA"/>
</dbReference>
<keyword evidence="2" id="KW-1185">Reference proteome</keyword>
<gene>
    <name evidence="1" type="ORF">DESHY_160054</name>
</gene>
<accession>K8DYR4</accession>
<organism evidence="1 2">
    <name type="scientific">Desulforamulus hydrothermalis Lam5 = DSM 18033</name>
    <dbReference type="NCBI Taxonomy" id="1121428"/>
    <lineage>
        <taxon>Bacteria</taxon>
        <taxon>Bacillati</taxon>
        <taxon>Bacillota</taxon>
        <taxon>Clostridia</taxon>
        <taxon>Eubacteriales</taxon>
        <taxon>Peptococcaceae</taxon>
        <taxon>Desulforamulus</taxon>
    </lineage>
</organism>